<dbReference type="CDD" id="cd20379">
    <property type="entry name" value="Tudor_dTUD-like"/>
    <property type="match status" value="1"/>
</dbReference>
<dbReference type="AlphaFoldDB" id="A0A8J2PMK5"/>
<dbReference type="Proteomes" id="UP000708208">
    <property type="component" value="Unassembled WGS sequence"/>
</dbReference>
<name>A0A8J2PMK5_9HEXA</name>
<keyword evidence="4" id="KW-1185">Reference proteome</keyword>
<dbReference type="InterPro" id="IPR002999">
    <property type="entry name" value="Tudor"/>
</dbReference>
<reference evidence="3" key="1">
    <citation type="submission" date="2021-06" db="EMBL/GenBank/DDBJ databases">
        <authorList>
            <person name="Hodson N. C."/>
            <person name="Mongue J. A."/>
            <person name="Jaron S. K."/>
        </authorList>
    </citation>
    <scope>NUCLEOTIDE SEQUENCE</scope>
</reference>
<organism evidence="3 4">
    <name type="scientific">Allacma fusca</name>
    <dbReference type="NCBI Taxonomy" id="39272"/>
    <lineage>
        <taxon>Eukaryota</taxon>
        <taxon>Metazoa</taxon>
        <taxon>Ecdysozoa</taxon>
        <taxon>Arthropoda</taxon>
        <taxon>Hexapoda</taxon>
        <taxon>Collembola</taxon>
        <taxon>Symphypleona</taxon>
        <taxon>Sminthuridae</taxon>
        <taxon>Allacma</taxon>
    </lineage>
</organism>
<gene>
    <name evidence="3" type="ORF">AFUS01_LOCUS45813</name>
</gene>
<accession>A0A8J2PMK5</accession>
<dbReference type="Pfam" id="PF00567">
    <property type="entry name" value="TUDOR"/>
    <property type="match status" value="1"/>
</dbReference>
<feature type="region of interest" description="Disordered" evidence="1">
    <location>
        <begin position="1"/>
        <end position="28"/>
    </location>
</feature>
<proteinExistence type="predicted"/>
<feature type="domain" description="Tudor" evidence="2">
    <location>
        <begin position="205"/>
        <end position="327"/>
    </location>
</feature>
<evidence type="ECO:0000313" key="4">
    <source>
        <dbReference type="Proteomes" id="UP000708208"/>
    </source>
</evidence>
<evidence type="ECO:0000256" key="1">
    <source>
        <dbReference type="SAM" id="MobiDB-lite"/>
    </source>
</evidence>
<dbReference type="EMBL" id="CAJVCH010571082">
    <property type="protein sequence ID" value="CAG7836578.1"/>
    <property type="molecule type" value="Genomic_DNA"/>
</dbReference>
<protein>
    <recommendedName>
        <fullName evidence="2">Tudor domain-containing protein</fullName>
    </recommendedName>
</protein>
<comment type="caution">
    <text evidence="3">The sequence shown here is derived from an EMBL/GenBank/DDBJ whole genome shotgun (WGS) entry which is preliminary data.</text>
</comment>
<evidence type="ECO:0000313" key="3">
    <source>
        <dbReference type="EMBL" id="CAG7836578.1"/>
    </source>
</evidence>
<sequence>MSQERLVRKSSIIKHVGTHGSKMNGKSDLPVAEQGEELFFYQSHRNEPVPPDPSIISAVKHTPAVAPRYTRNIPKHIEPGKPIVLAKGKNHVVGVNRQDNSIPSYDLFAPKKSAHEKLQLPLNVTEKDINEVSPELNPMGQVQKQLSNLEMSSPESQCGWASLHNNLYQYPSTDAMSKKGRSKGCESDRKGPKVFVFPDDKPPLIDVKISSAISADDFMIMSVDPKKQDELEILQNKMYSWCTSDEGKQYLNNFSDNSFCQRGYYGLLIRQQNTCVRVQLLNSIDESDDAYVFCIDYGTEEKVSRNLLVPMKPEWKILEQLTCHAEIEGSGGDEALRNFKDKYEYKTVCIELRGMMPKKRIYNGISMRVKCCRVCFYDEQAEVNSVDGF</sequence>
<evidence type="ECO:0000259" key="2">
    <source>
        <dbReference type="Pfam" id="PF00567"/>
    </source>
</evidence>